<comment type="subcellular location">
    <subcellularLocation>
        <location evidence="1">Endomembrane system</location>
        <topology evidence="1">Multi-pass membrane protein</topology>
    </subcellularLocation>
</comment>
<feature type="transmembrane region" description="Helical" evidence="5">
    <location>
        <begin position="344"/>
        <end position="367"/>
    </location>
</feature>
<evidence type="ECO:0000256" key="1">
    <source>
        <dbReference type="ARBA" id="ARBA00004127"/>
    </source>
</evidence>
<dbReference type="KEGG" id="orz:FNH13_12065"/>
<keyword evidence="3 5" id="KW-1133">Transmembrane helix</keyword>
<dbReference type="GO" id="GO:0005384">
    <property type="term" value="F:manganese ion transmembrane transporter activity"/>
    <property type="evidence" value="ECO:0007669"/>
    <property type="project" value="InterPro"/>
</dbReference>
<evidence type="ECO:0000256" key="3">
    <source>
        <dbReference type="ARBA" id="ARBA00022989"/>
    </source>
</evidence>
<dbReference type="GO" id="GO:0030026">
    <property type="term" value="P:intracellular manganese ion homeostasis"/>
    <property type="evidence" value="ECO:0007669"/>
    <property type="project" value="InterPro"/>
</dbReference>
<dbReference type="InterPro" id="IPR009078">
    <property type="entry name" value="Ferritin-like_SF"/>
</dbReference>
<proteinExistence type="predicted"/>
<dbReference type="Pfam" id="PF01988">
    <property type="entry name" value="VIT1"/>
    <property type="match status" value="1"/>
</dbReference>
<evidence type="ECO:0000313" key="7">
    <source>
        <dbReference type="Proteomes" id="UP000315395"/>
    </source>
</evidence>
<reference evidence="6 7" key="1">
    <citation type="submission" date="2019-07" db="EMBL/GenBank/DDBJ databases">
        <title>complete genome sequencing of Ornithinimicrobium sp. H23M54.</title>
        <authorList>
            <person name="Bae J.-W."/>
            <person name="Lee S.-Y."/>
        </authorList>
    </citation>
    <scope>NUCLEOTIDE SEQUENCE [LARGE SCALE GENOMIC DNA]</scope>
    <source>
        <strain evidence="6 7">H23M54</strain>
    </source>
</reference>
<name>A0A516GBW2_9MICO</name>
<dbReference type="InterPro" id="IPR039376">
    <property type="entry name" value="Ferritin_CCC1_N"/>
</dbReference>
<organism evidence="6 7">
    <name type="scientific">Ornithinimicrobium ciconiae</name>
    <dbReference type="NCBI Taxonomy" id="2594265"/>
    <lineage>
        <taxon>Bacteria</taxon>
        <taxon>Bacillati</taxon>
        <taxon>Actinomycetota</taxon>
        <taxon>Actinomycetes</taxon>
        <taxon>Micrococcales</taxon>
        <taxon>Ornithinimicrobiaceae</taxon>
        <taxon>Ornithinimicrobium</taxon>
    </lineage>
</organism>
<protein>
    <submittedName>
        <fullName evidence="6">Rubrerythrin family protein</fullName>
    </submittedName>
</protein>
<dbReference type="RefSeq" id="WP_143783644.1">
    <property type="nucleotide sequence ID" value="NZ_CP041616.1"/>
</dbReference>
<sequence>MSSGIKPTPQEARRWRRYLADERAEAQVYRSLAERKQGEEREILLGLAEAEKRHEAHWVELLGDEVGKPVSPGLRNRVLGVLARRFGSVFVLALAQSAESRTPYFADAAATPQMAADEMIHEEVLRGLAARGRAHMSGNFRAAVFGANDGLVSNLALVMGMAGTGAGSGVVLAAGIAGLLAGAMSMGAGEFISVRSARELLAASHPSADARAAVPELDLEENELTLVYRSRGMADAEARAKAHEVMSSVHGHPERHVPEGAMPTAAVDVDRDEAIGSAWGAASSSFCFFASGALIPILPFLFGMTGYSALLVAAVLVGLALMITGSVVGLLSGASPLRRALRQLVIGYGAAAITYVLGLAFGASGLVG</sequence>
<evidence type="ECO:0000256" key="5">
    <source>
        <dbReference type="SAM" id="Phobius"/>
    </source>
</evidence>
<keyword evidence="7" id="KW-1185">Reference proteome</keyword>
<evidence type="ECO:0000313" key="6">
    <source>
        <dbReference type="EMBL" id="QDO88967.1"/>
    </source>
</evidence>
<dbReference type="InterPro" id="IPR008217">
    <property type="entry name" value="Ccc1_fam"/>
</dbReference>
<dbReference type="EMBL" id="CP041616">
    <property type="protein sequence ID" value="QDO88967.1"/>
    <property type="molecule type" value="Genomic_DNA"/>
</dbReference>
<dbReference type="CDD" id="cd02433">
    <property type="entry name" value="Nodulin-21_like_2"/>
    <property type="match status" value="1"/>
</dbReference>
<dbReference type="SUPFAM" id="SSF47240">
    <property type="entry name" value="Ferritin-like"/>
    <property type="match status" value="1"/>
</dbReference>
<dbReference type="Proteomes" id="UP000315395">
    <property type="component" value="Chromosome"/>
</dbReference>
<dbReference type="AlphaFoldDB" id="A0A516GBW2"/>
<dbReference type="PANTHER" id="PTHR31851">
    <property type="entry name" value="FE(2+)/MN(2+) TRANSPORTER PCL1"/>
    <property type="match status" value="1"/>
</dbReference>
<feature type="transmembrane region" description="Helical" evidence="5">
    <location>
        <begin position="308"/>
        <end position="332"/>
    </location>
</feature>
<gene>
    <name evidence="6" type="ORF">FNH13_12065</name>
</gene>
<dbReference type="OrthoDB" id="9789677at2"/>
<feature type="transmembrane region" description="Helical" evidence="5">
    <location>
        <begin position="278"/>
        <end position="302"/>
    </location>
</feature>
<evidence type="ECO:0000256" key="4">
    <source>
        <dbReference type="ARBA" id="ARBA00023136"/>
    </source>
</evidence>
<dbReference type="CDD" id="cd01044">
    <property type="entry name" value="Ferritin_CCC1_N"/>
    <property type="match status" value="1"/>
</dbReference>
<dbReference type="GO" id="GO:0012505">
    <property type="term" value="C:endomembrane system"/>
    <property type="evidence" value="ECO:0007669"/>
    <property type="project" value="UniProtKB-SubCell"/>
</dbReference>
<evidence type="ECO:0000256" key="2">
    <source>
        <dbReference type="ARBA" id="ARBA00022692"/>
    </source>
</evidence>
<accession>A0A516GBW2</accession>
<keyword evidence="4 5" id="KW-0472">Membrane</keyword>
<feature type="transmembrane region" description="Helical" evidence="5">
    <location>
        <begin position="168"/>
        <end position="188"/>
    </location>
</feature>
<keyword evidence="2 5" id="KW-0812">Transmembrane</keyword>